<evidence type="ECO:0000313" key="7">
    <source>
        <dbReference type="Proteomes" id="UP000193335"/>
    </source>
</evidence>
<dbReference type="SUPFAM" id="SSF46689">
    <property type="entry name" value="Homeodomain-like"/>
    <property type="match status" value="1"/>
</dbReference>
<dbReference type="InterPro" id="IPR011075">
    <property type="entry name" value="TetR_C"/>
</dbReference>
<dbReference type="SUPFAM" id="SSF48498">
    <property type="entry name" value="Tetracyclin repressor-like, C-terminal domain"/>
    <property type="match status" value="1"/>
</dbReference>
<organism evidence="6 7">
    <name type="scientific">Bradyrhizobium japonicum</name>
    <dbReference type="NCBI Taxonomy" id="375"/>
    <lineage>
        <taxon>Bacteria</taxon>
        <taxon>Pseudomonadati</taxon>
        <taxon>Pseudomonadota</taxon>
        <taxon>Alphaproteobacteria</taxon>
        <taxon>Hyphomicrobiales</taxon>
        <taxon>Nitrobacteraceae</taxon>
        <taxon>Bradyrhizobium</taxon>
    </lineage>
</organism>
<dbReference type="InterPro" id="IPR036271">
    <property type="entry name" value="Tet_transcr_reg_TetR-rel_C_sf"/>
</dbReference>
<name>A0A1Y2JG25_BRAJP</name>
<feature type="domain" description="HTH tetR-type" evidence="5">
    <location>
        <begin position="85"/>
        <end position="145"/>
    </location>
</feature>
<feature type="DNA-binding region" description="H-T-H motif" evidence="4">
    <location>
        <begin position="108"/>
        <end position="127"/>
    </location>
</feature>
<evidence type="ECO:0000256" key="2">
    <source>
        <dbReference type="ARBA" id="ARBA00023125"/>
    </source>
</evidence>
<protein>
    <recommendedName>
        <fullName evidence="5">HTH tetR-type domain-containing protein</fullName>
    </recommendedName>
</protein>
<dbReference type="InterPro" id="IPR009057">
    <property type="entry name" value="Homeodomain-like_sf"/>
</dbReference>
<evidence type="ECO:0000313" key="6">
    <source>
        <dbReference type="EMBL" id="OSJ26636.1"/>
    </source>
</evidence>
<keyword evidence="3" id="KW-0804">Transcription</keyword>
<dbReference type="Pfam" id="PF16925">
    <property type="entry name" value="TetR_C_13"/>
    <property type="match status" value="1"/>
</dbReference>
<dbReference type="InterPro" id="IPR001647">
    <property type="entry name" value="HTH_TetR"/>
</dbReference>
<dbReference type="EMBL" id="NAFL01000276">
    <property type="protein sequence ID" value="OSJ26636.1"/>
    <property type="molecule type" value="Genomic_DNA"/>
</dbReference>
<dbReference type="PROSITE" id="PS50977">
    <property type="entry name" value="HTH_TETR_2"/>
    <property type="match status" value="1"/>
</dbReference>
<evidence type="ECO:0000259" key="5">
    <source>
        <dbReference type="PROSITE" id="PS50977"/>
    </source>
</evidence>
<sequence length="278" mass="31004">MLLRHVVSDDCAPFEFHAITHASNALDRLLAGVKGRRGLHHNSAIMAARLEKTWLIPVISSCLYILVVTEYNHVRLIRRDHEDVMKAKGELVKAAKKLMWERGYEGVSPRDLLEESGAGQGSLYHHFKGKLDLASVALDEVSDEMCEFARETVGTDGSGLDRVFRFLDVARDGLKGCRMGRFACESSIAEASLRKPVDRYFRELQQLLAAALREAQANGEIAKRLDADDLALMLITVVQGGFVVSRVYRDRNAINQATEMAKSLLKPLPLSRRRQSSG</sequence>
<dbReference type="PANTHER" id="PTHR47506:SF3">
    <property type="entry name" value="HTH-TYPE TRANSCRIPTIONAL REGULATOR LMRA"/>
    <property type="match status" value="1"/>
</dbReference>
<dbReference type="PANTHER" id="PTHR47506">
    <property type="entry name" value="TRANSCRIPTIONAL REGULATORY PROTEIN"/>
    <property type="match status" value="1"/>
</dbReference>
<evidence type="ECO:0000256" key="4">
    <source>
        <dbReference type="PROSITE-ProRule" id="PRU00335"/>
    </source>
</evidence>
<gene>
    <name evidence="6" type="ORF">BSZ19_35920</name>
</gene>
<evidence type="ECO:0000256" key="3">
    <source>
        <dbReference type="ARBA" id="ARBA00023163"/>
    </source>
</evidence>
<dbReference type="Proteomes" id="UP000193335">
    <property type="component" value="Unassembled WGS sequence"/>
</dbReference>
<reference evidence="6 7" key="1">
    <citation type="submission" date="2017-03" db="EMBL/GenBank/DDBJ databases">
        <title>Whole genome sequences of fourteen strains of Bradyrhizobium canariense and one strain of Bradyrhizobium japonicum isolated from Lupinus (Papilionoideae: Genisteae) species in Algeria.</title>
        <authorList>
            <person name="Crovadore J."/>
            <person name="Chekireb D."/>
            <person name="Brachmann A."/>
            <person name="Chablais R."/>
            <person name="Cochard B."/>
            <person name="Lefort F."/>
        </authorList>
    </citation>
    <scope>NUCLEOTIDE SEQUENCE [LARGE SCALE GENOMIC DNA]</scope>
    <source>
        <strain evidence="6 7">UBMA197</strain>
    </source>
</reference>
<dbReference type="GO" id="GO:0003677">
    <property type="term" value="F:DNA binding"/>
    <property type="evidence" value="ECO:0007669"/>
    <property type="project" value="UniProtKB-UniRule"/>
</dbReference>
<keyword evidence="1" id="KW-0805">Transcription regulation</keyword>
<proteinExistence type="predicted"/>
<dbReference type="AlphaFoldDB" id="A0A1Y2JG25"/>
<accession>A0A1Y2JG25</accession>
<keyword evidence="2 4" id="KW-0238">DNA-binding</keyword>
<dbReference type="Pfam" id="PF00440">
    <property type="entry name" value="TetR_N"/>
    <property type="match status" value="1"/>
</dbReference>
<evidence type="ECO:0000256" key="1">
    <source>
        <dbReference type="ARBA" id="ARBA00023015"/>
    </source>
</evidence>
<dbReference type="Gene3D" id="1.10.357.10">
    <property type="entry name" value="Tetracycline Repressor, domain 2"/>
    <property type="match status" value="1"/>
</dbReference>
<comment type="caution">
    <text evidence="6">The sequence shown here is derived from an EMBL/GenBank/DDBJ whole genome shotgun (WGS) entry which is preliminary data.</text>
</comment>
<dbReference type="PRINTS" id="PR00455">
    <property type="entry name" value="HTHTETR"/>
</dbReference>